<dbReference type="RefSeq" id="XP_049265714.1">
    <property type="nucleotide sequence ID" value="XM_049404795.1"/>
</dbReference>
<keyword evidence="3" id="KW-0815">Transposition</keyword>
<dbReference type="GeneID" id="73467971"/>
<sequence>MAGSHKRKHTDADAVGRNLRSRPGVDTTNQEDVGSSNDTNNTHDSTREPSPDQGTSTTTDRTTHVQSERSLSPELQLSAASELQKWLTNQHSTYLKGLIEEQFGDLNPRDGRTILKWIVALNKFFDHYQGIKDYVLDPVKFNEGDKKIKRIFAPNPETYAEYLCDDLASLLQEQHMPHGRISTQATELTLKEIWDYLYKFPFPDLAPIMEEILVELCYKIYKSETVGDFILAIQSFKSRPDNPLYDFIKLLDVTEVAVTYFWARWCHYGKIFIRHCAKHYREYRRNPNIKIMTCYDLDQAAQNDPDAKPVFGEDQSLNVLYTPVKVRELDPKLKAEMNENKAKRAKQGGGKKGKGAKNKRNADKETDDKLSDLIAKLKGKMKDDPSLVDTLKTFVDSSSNHYEPGSNQSFRLADNSIVYAEGRGTVLIRANGYRLKVPDVFYVPSVARNFIAVDSLGRLGYHCDFGLDTLTLINVYTKKVIPAAIKDRSSGLFIGKLKSTISQAEINPLDTKIASTILSIFTTTPEAIANTYGKHDYYYHHLMTNHMSLQNLKYLSKQGAIDVEPSADAEMKVKACRICLATNALHHSFTGTTQRPATRILERVHSDTMGPFMAVGQTYYVTTIVDEFSGYIDLAITNTKQVTQSVLDKLVEINKRFPSIDIKSFRSDNAPELPSELQLRTLGIARETIPPRTPQHNGIAERTNRTILGGVRKCMLNFGRWHAHVLTLFPQIVNYAVQILNNTPKVRLNGKTPYQVYNNRPDYKFNYCQFGIDMIVKCADRTEALRFDIPRDKTLPPVVMGAFMGFTSDTTSCTVMVDDTFKLINTAHFTFTNTMEVIHRYFRSLSVPNLTTTTNPMIFRYSPTSSFVRSSVADSPDSLIPPTGQMPNSLNPAREDINSRLAPQDWDPTTDTFFDRPEPQLDVGGGKENIKSQESSSTGNTNGGNIPDISSDDATGPTNQIPLTNPKEKKMKRKKPVQKPYHVLRFRLSQASKPNKSRRKKTSPDFGTSLAILQGKTLPTGSYTRSPQQQLNYMMEGSTHQNDLDYILDSVTEQPDPYDPIWNEAKEAEINRFKELGVFDVVNRKKGMFVVRTRWVLTYKEDDLKKIKRKARCVAQGFLQKEGINYQESRVSVPVVNLTTIRLLTAVAAELDFGIHHIDIKGAYLNAKLPEVIYVVPPPGYNDDPTKVWRLKRALYGLKQAGYEWHYTFAEFFLKHNYIQSMTIDGVFYKTFSHNHIIIAAIYVDDIFLIASKQSLVDFFCQQLKSIFDHRYLGEVSEFLGVNFHKTKDGYEMSQEKYVKNILTEMDMLESYGKHIPIVKEKPDYFGGRNANDNFISEDNDVALLDESSKKTYQRVVGQVLWVARNTRPDISFAINRLGSKAANPDVNDYNKMVYLLRYLKEHPDRRLVYNRSGKSRFEITAYSDASFAPTPDRKSISGGVITMNGMLINWWSKTQHWVVISSADSELIALRSVVAETLRILATLTDLHYKVATPLIYEDHTVVVRHCNHIGIGHERSVMDTSLKYIRERVRRGMLEIQWIESERNTADILTKALSRATYDYLRSRLFNQDVTLNLLQEVNLLMDGLKI</sequence>
<evidence type="ECO:0000256" key="10">
    <source>
        <dbReference type="ARBA" id="ARBA00022759"/>
    </source>
</evidence>
<keyword evidence="2" id="KW-0963">Cytoplasm</keyword>
<dbReference type="InterPro" id="IPR001584">
    <property type="entry name" value="Integrase_cat-core"/>
</dbReference>
<evidence type="ECO:0000256" key="5">
    <source>
        <dbReference type="ARBA" id="ARBA00022679"/>
    </source>
</evidence>
<evidence type="ECO:0000313" key="25">
    <source>
        <dbReference type="Proteomes" id="UP000694255"/>
    </source>
</evidence>
<feature type="domain" description="Integrase catalytic" evidence="23">
    <location>
        <begin position="592"/>
        <end position="761"/>
    </location>
</feature>
<evidence type="ECO:0000256" key="12">
    <source>
        <dbReference type="ARBA" id="ARBA00022840"/>
    </source>
</evidence>
<dbReference type="GO" id="GO:0005524">
    <property type="term" value="F:ATP binding"/>
    <property type="evidence" value="ECO:0007669"/>
    <property type="project" value="UniProtKB-KW"/>
</dbReference>
<evidence type="ECO:0000256" key="16">
    <source>
        <dbReference type="ARBA" id="ARBA00022932"/>
    </source>
</evidence>
<reference evidence="24 25" key="1">
    <citation type="journal article" date="2021" name="DNA Res.">
        <title>Genome analysis of Candida subhashii reveals its hybrid nature and dual mitochondrial genome conformations.</title>
        <authorList>
            <person name="Mixao V."/>
            <person name="Hegedusova E."/>
            <person name="Saus E."/>
            <person name="Pryszcz L.P."/>
            <person name="Cillingova A."/>
            <person name="Nosek J."/>
            <person name="Gabaldon T."/>
        </authorList>
    </citation>
    <scope>NUCLEOTIDE SEQUENCE [LARGE SCALE GENOMIC DNA]</scope>
    <source>
        <strain evidence="24 25">CBS 10753</strain>
    </source>
</reference>
<keyword evidence="6" id="KW-0548">Nucleotidyltransferase</keyword>
<evidence type="ECO:0000256" key="15">
    <source>
        <dbReference type="ARBA" id="ARBA00022918"/>
    </source>
</evidence>
<evidence type="ECO:0000256" key="11">
    <source>
        <dbReference type="ARBA" id="ARBA00022801"/>
    </source>
</evidence>
<evidence type="ECO:0000256" key="13">
    <source>
        <dbReference type="ARBA" id="ARBA00022842"/>
    </source>
</evidence>
<evidence type="ECO:0000256" key="6">
    <source>
        <dbReference type="ARBA" id="ARBA00022695"/>
    </source>
</evidence>
<dbReference type="EMBL" id="JAGSYN010000050">
    <property type="protein sequence ID" value="KAG7665482.1"/>
    <property type="molecule type" value="Genomic_DNA"/>
</dbReference>
<dbReference type="InterPro" id="IPR039537">
    <property type="entry name" value="Retrotran_Ty1/copia-like"/>
</dbReference>
<evidence type="ECO:0000256" key="3">
    <source>
        <dbReference type="ARBA" id="ARBA00022578"/>
    </source>
</evidence>
<evidence type="ECO:0000256" key="17">
    <source>
        <dbReference type="ARBA" id="ARBA00023125"/>
    </source>
</evidence>
<feature type="compositionally biased region" description="Basic residues" evidence="22">
    <location>
        <begin position="969"/>
        <end position="985"/>
    </location>
</feature>
<feature type="compositionally biased region" description="Polar residues" evidence="22">
    <location>
        <begin position="952"/>
        <end position="963"/>
    </location>
</feature>
<evidence type="ECO:0000259" key="23">
    <source>
        <dbReference type="PROSITE" id="PS50994"/>
    </source>
</evidence>
<dbReference type="GO" id="GO:0032196">
    <property type="term" value="P:transposition"/>
    <property type="evidence" value="ECO:0007669"/>
    <property type="project" value="UniProtKB-KW"/>
</dbReference>
<evidence type="ECO:0000256" key="2">
    <source>
        <dbReference type="ARBA" id="ARBA00022490"/>
    </source>
</evidence>
<keyword evidence="17" id="KW-0238">DNA-binding</keyword>
<comment type="catalytic activity">
    <reaction evidence="21">
        <text>DNA(n) + a 2'-deoxyribonucleoside 5'-triphosphate = DNA(n+1) + diphosphate</text>
        <dbReference type="Rhea" id="RHEA:22508"/>
        <dbReference type="Rhea" id="RHEA-COMP:17339"/>
        <dbReference type="Rhea" id="RHEA-COMP:17340"/>
        <dbReference type="ChEBI" id="CHEBI:33019"/>
        <dbReference type="ChEBI" id="CHEBI:61560"/>
        <dbReference type="ChEBI" id="CHEBI:173112"/>
        <dbReference type="EC" id="2.7.7.7"/>
    </reaction>
</comment>
<keyword evidence="16" id="KW-0239">DNA-directed DNA polymerase</keyword>
<name>A0A8J5QVF8_9ASCO</name>
<feature type="region of interest" description="Disordered" evidence="22">
    <location>
        <begin position="1"/>
        <end position="75"/>
    </location>
</feature>
<keyword evidence="25" id="KW-1185">Reference proteome</keyword>
<dbReference type="PROSITE" id="PS50994">
    <property type="entry name" value="INTEGRASE"/>
    <property type="match status" value="1"/>
</dbReference>
<dbReference type="GO" id="GO:0003677">
    <property type="term" value="F:DNA binding"/>
    <property type="evidence" value="ECO:0007669"/>
    <property type="project" value="UniProtKB-KW"/>
</dbReference>
<keyword evidence="15" id="KW-0695">RNA-directed DNA polymerase</keyword>
<protein>
    <recommendedName>
        <fullName evidence="23">Integrase catalytic domain-containing protein</fullName>
    </recommendedName>
</protein>
<evidence type="ECO:0000256" key="14">
    <source>
        <dbReference type="ARBA" id="ARBA00022908"/>
    </source>
</evidence>
<keyword evidence="12" id="KW-0067">ATP-binding</keyword>
<keyword evidence="9" id="KW-0547">Nucleotide-binding</keyword>
<keyword evidence="7" id="KW-0540">Nuclease</keyword>
<feature type="region of interest" description="Disordered" evidence="22">
    <location>
        <begin position="335"/>
        <end position="367"/>
    </location>
</feature>
<dbReference type="GO" id="GO:0006310">
    <property type="term" value="P:DNA recombination"/>
    <property type="evidence" value="ECO:0007669"/>
    <property type="project" value="UniProtKB-KW"/>
</dbReference>
<comment type="caution">
    <text evidence="24">The sequence shown here is derived from an EMBL/GenBank/DDBJ whole genome shotgun (WGS) entry which is preliminary data.</text>
</comment>
<dbReference type="GO" id="GO:0004519">
    <property type="term" value="F:endonuclease activity"/>
    <property type="evidence" value="ECO:0007669"/>
    <property type="project" value="UniProtKB-KW"/>
</dbReference>
<keyword evidence="19" id="KW-0511">Multifunctional enzyme</keyword>
<dbReference type="CDD" id="cd09272">
    <property type="entry name" value="RNase_HI_RT_Ty1"/>
    <property type="match status" value="1"/>
</dbReference>
<keyword evidence="18" id="KW-0233">DNA recombination</keyword>
<feature type="compositionally biased region" description="Basic residues" evidence="22">
    <location>
        <begin position="343"/>
        <end position="359"/>
    </location>
</feature>
<keyword evidence="13" id="KW-0460">Magnesium</keyword>
<evidence type="ECO:0000256" key="4">
    <source>
        <dbReference type="ARBA" id="ARBA00022670"/>
    </source>
</evidence>
<feature type="compositionally biased region" description="Polar residues" evidence="22">
    <location>
        <begin position="932"/>
        <end position="944"/>
    </location>
</feature>
<evidence type="ECO:0000256" key="19">
    <source>
        <dbReference type="ARBA" id="ARBA00023268"/>
    </source>
</evidence>
<evidence type="ECO:0000256" key="22">
    <source>
        <dbReference type="SAM" id="MobiDB-lite"/>
    </source>
</evidence>
<dbReference type="InterPro" id="IPR054722">
    <property type="entry name" value="PolX-like_BBD"/>
</dbReference>
<dbReference type="Pfam" id="PF07727">
    <property type="entry name" value="RVT_2"/>
    <property type="match status" value="1"/>
</dbReference>
<evidence type="ECO:0000256" key="1">
    <source>
        <dbReference type="ARBA" id="ARBA00002180"/>
    </source>
</evidence>
<dbReference type="OrthoDB" id="5423336at2759"/>
<proteinExistence type="predicted"/>
<keyword evidence="14" id="KW-0229">DNA integration</keyword>
<dbReference type="Proteomes" id="UP000694255">
    <property type="component" value="Unassembled WGS sequence"/>
</dbReference>
<dbReference type="GO" id="GO:0008233">
    <property type="term" value="F:peptidase activity"/>
    <property type="evidence" value="ECO:0007669"/>
    <property type="project" value="UniProtKB-KW"/>
</dbReference>
<evidence type="ECO:0000256" key="7">
    <source>
        <dbReference type="ARBA" id="ARBA00022722"/>
    </source>
</evidence>
<keyword evidence="10" id="KW-0255">Endonuclease</keyword>
<evidence type="ECO:0000313" key="24">
    <source>
        <dbReference type="EMBL" id="KAG7665482.1"/>
    </source>
</evidence>
<comment type="function">
    <text evidence="1">The aspartyl protease (PR) mediates the proteolytic cleavages of the Gag and Gag-Pol polyproteins after assembly of the VLP.</text>
</comment>
<evidence type="ECO:0000256" key="8">
    <source>
        <dbReference type="ARBA" id="ARBA00022723"/>
    </source>
</evidence>
<dbReference type="GO" id="GO:0006508">
    <property type="term" value="P:proteolysis"/>
    <property type="evidence" value="ECO:0007669"/>
    <property type="project" value="UniProtKB-KW"/>
</dbReference>
<dbReference type="GO" id="GO:0015074">
    <property type="term" value="P:DNA integration"/>
    <property type="evidence" value="ECO:0007669"/>
    <property type="project" value="UniProtKB-KW"/>
</dbReference>
<keyword evidence="11" id="KW-0378">Hydrolase</keyword>
<keyword evidence="5" id="KW-0808">Transferase</keyword>
<accession>A0A8J5QVF8</accession>
<dbReference type="InterPro" id="IPR013103">
    <property type="entry name" value="RVT_2"/>
</dbReference>
<feature type="compositionally biased region" description="Polar residues" evidence="22">
    <location>
        <begin position="26"/>
        <end position="43"/>
    </location>
</feature>
<keyword evidence="4" id="KW-0645">Protease</keyword>
<evidence type="ECO:0000256" key="9">
    <source>
        <dbReference type="ARBA" id="ARBA00022741"/>
    </source>
</evidence>
<evidence type="ECO:0000256" key="18">
    <source>
        <dbReference type="ARBA" id="ARBA00023172"/>
    </source>
</evidence>
<dbReference type="PANTHER" id="PTHR42648:SF11">
    <property type="entry name" value="TRANSPOSON TY4-P GAG-POL POLYPROTEIN"/>
    <property type="match status" value="1"/>
</dbReference>
<evidence type="ECO:0000256" key="20">
    <source>
        <dbReference type="ARBA" id="ARBA00048173"/>
    </source>
</evidence>
<dbReference type="GO" id="GO:0046872">
    <property type="term" value="F:metal ion binding"/>
    <property type="evidence" value="ECO:0007669"/>
    <property type="project" value="UniProtKB-KW"/>
</dbReference>
<keyword evidence="8" id="KW-0479">Metal-binding</keyword>
<organism evidence="24 25">
    <name type="scientific">[Candida] subhashii</name>
    <dbReference type="NCBI Taxonomy" id="561895"/>
    <lineage>
        <taxon>Eukaryota</taxon>
        <taxon>Fungi</taxon>
        <taxon>Dikarya</taxon>
        <taxon>Ascomycota</taxon>
        <taxon>Saccharomycotina</taxon>
        <taxon>Pichiomycetes</taxon>
        <taxon>Debaryomycetaceae</taxon>
        <taxon>Spathaspora</taxon>
    </lineage>
</organism>
<dbReference type="GO" id="GO:0003964">
    <property type="term" value="F:RNA-directed DNA polymerase activity"/>
    <property type="evidence" value="ECO:0007669"/>
    <property type="project" value="UniProtKB-KW"/>
</dbReference>
<dbReference type="Pfam" id="PF22936">
    <property type="entry name" value="Pol_BBD"/>
    <property type="match status" value="1"/>
</dbReference>
<comment type="catalytic activity">
    <reaction evidence="20">
        <text>DNA(n) + a 2'-deoxyribonucleoside 5'-triphosphate = DNA(n+1) + diphosphate</text>
        <dbReference type="Rhea" id="RHEA:22508"/>
        <dbReference type="Rhea" id="RHEA-COMP:17339"/>
        <dbReference type="Rhea" id="RHEA-COMP:17340"/>
        <dbReference type="ChEBI" id="CHEBI:33019"/>
        <dbReference type="ChEBI" id="CHEBI:61560"/>
        <dbReference type="ChEBI" id="CHEBI:173112"/>
        <dbReference type="EC" id="2.7.7.49"/>
    </reaction>
</comment>
<evidence type="ECO:0000256" key="21">
    <source>
        <dbReference type="ARBA" id="ARBA00049244"/>
    </source>
</evidence>
<dbReference type="GO" id="GO:0003887">
    <property type="term" value="F:DNA-directed DNA polymerase activity"/>
    <property type="evidence" value="ECO:0007669"/>
    <property type="project" value="UniProtKB-KW"/>
</dbReference>
<feature type="region of interest" description="Disordered" evidence="22">
    <location>
        <begin position="870"/>
        <end position="1008"/>
    </location>
</feature>
<dbReference type="PANTHER" id="PTHR42648">
    <property type="entry name" value="TRANSPOSASE, PUTATIVE-RELATED"/>
    <property type="match status" value="1"/>
</dbReference>
<gene>
    <name evidence="24" type="ORF">J8A68_001170</name>
</gene>